<feature type="region of interest" description="Disordered" evidence="7">
    <location>
        <begin position="289"/>
        <end position="315"/>
    </location>
</feature>
<name>A0A1W4WZZ1_AGRPL</name>
<feature type="compositionally biased region" description="Low complexity" evidence="7">
    <location>
        <begin position="305"/>
        <end position="315"/>
    </location>
</feature>
<dbReference type="FunFam" id="1.10.510.10:FF:000594">
    <property type="entry name" value="Myosin light chain kinase isoform-III"/>
    <property type="match status" value="1"/>
</dbReference>
<dbReference type="STRING" id="224129.A0A1W4WZZ1"/>
<dbReference type="KEGG" id="apln:108737395"/>
<dbReference type="InterPro" id="IPR011009">
    <property type="entry name" value="Kinase-like_dom_sf"/>
</dbReference>
<keyword evidence="1" id="KW-0723">Serine/threonine-protein kinase</keyword>
<dbReference type="PROSITE" id="PS50011">
    <property type="entry name" value="PROTEIN_KINASE_DOM"/>
    <property type="match status" value="1"/>
</dbReference>
<dbReference type="PANTHER" id="PTHR24342">
    <property type="entry name" value="SERINE/THREONINE-PROTEIN KINASE 17"/>
    <property type="match status" value="1"/>
</dbReference>
<dbReference type="GO" id="GO:0005524">
    <property type="term" value="F:ATP binding"/>
    <property type="evidence" value="ECO:0007669"/>
    <property type="project" value="UniProtKB-UniRule"/>
</dbReference>
<dbReference type="PANTHER" id="PTHR24342:SF20">
    <property type="entry name" value="MYOSIN LIGHT CHAIN KINASE, SMOOTH MUSCLE"/>
    <property type="match status" value="1"/>
</dbReference>
<evidence type="ECO:0000256" key="7">
    <source>
        <dbReference type="SAM" id="MobiDB-lite"/>
    </source>
</evidence>
<evidence type="ECO:0000259" key="8">
    <source>
        <dbReference type="PROSITE" id="PS50011"/>
    </source>
</evidence>
<dbReference type="SUPFAM" id="SSF56112">
    <property type="entry name" value="Protein kinase-like (PK-like)"/>
    <property type="match status" value="1"/>
</dbReference>
<dbReference type="Proteomes" id="UP000192223">
    <property type="component" value="Unplaced"/>
</dbReference>
<dbReference type="FunCoup" id="A0A1W4WZZ1">
    <property type="interactions" value="9"/>
</dbReference>
<dbReference type="FunFam" id="3.30.200.20:FF:000534">
    <property type="entry name" value="Myosin light chain kinase"/>
    <property type="match status" value="1"/>
</dbReference>
<reference evidence="10" key="1">
    <citation type="submission" date="2025-08" db="UniProtKB">
        <authorList>
            <consortium name="RefSeq"/>
        </authorList>
    </citation>
    <scope>IDENTIFICATION</scope>
    <source>
        <tissue evidence="10">Entire body</tissue>
    </source>
</reference>
<feature type="binding site" evidence="6">
    <location>
        <position position="70"/>
    </location>
    <ligand>
        <name>ATP</name>
        <dbReference type="ChEBI" id="CHEBI:30616"/>
    </ligand>
</feature>
<evidence type="ECO:0000256" key="4">
    <source>
        <dbReference type="ARBA" id="ARBA00022777"/>
    </source>
</evidence>
<keyword evidence="9" id="KW-1185">Reference proteome</keyword>
<dbReference type="AlphaFoldDB" id="A0A1W4WZZ1"/>
<evidence type="ECO:0000313" key="9">
    <source>
        <dbReference type="Proteomes" id="UP000192223"/>
    </source>
</evidence>
<dbReference type="GO" id="GO:0035556">
    <property type="term" value="P:intracellular signal transduction"/>
    <property type="evidence" value="ECO:0007669"/>
    <property type="project" value="TreeGrafter"/>
</dbReference>
<evidence type="ECO:0000313" key="10">
    <source>
        <dbReference type="RefSeq" id="XP_018325723.1"/>
    </source>
</evidence>
<dbReference type="InterPro" id="IPR017441">
    <property type="entry name" value="Protein_kinase_ATP_BS"/>
</dbReference>
<dbReference type="GeneID" id="108737395"/>
<dbReference type="PROSITE" id="PS00107">
    <property type="entry name" value="PROTEIN_KINASE_ATP"/>
    <property type="match status" value="1"/>
</dbReference>
<evidence type="ECO:0000256" key="3">
    <source>
        <dbReference type="ARBA" id="ARBA00022741"/>
    </source>
</evidence>
<dbReference type="Gene3D" id="1.10.510.10">
    <property type="entry name" value="Transferase(Phosphotransferase) domain 1"/>
    <property type="match status" value="1"/>
</dbReference>
<evidence type="ECO:0000256" key="1">
    <source>
        <dbReference type="ARBA" id="ARBA00022527"/>
    </source>
</evidence>
<keyword evidence="3 6" id="KW-0547">Nucleotide-binding</keyword>
<evidence type="ECO:0000256" key="6">
    <source>
        <dbReference type="PROSITE-ProRule" id="PRU10141"/>
    </source>
</evidence>
<dbReference type="InterPro" id="IPR008271">
    <property type="entry name" value="Ser/Thr_kinase_AS"/>
</dbReference>
<dbReference type="GO" id="GO:0043065">
    <property type="term" value="P:positive regulation of apoptotic process"/>
    <property type="evidence" value="ECO:0007669"/>
    <property type="project" value="TreeGrafter"/>
</dbReference>
<evidence type="ECO:0000256" key="2">
    <source>
        <dbReference type="ARBA" id="ARBA00022679"/>
    </source>
</evidence>
<dbReference type="InterPro" id="IPR000719">
    <property type="entry name" value="Prot_kinase_dom"/>
</dbReference>
<gene>
    <name evidence="10" type="primary">LOC108737395</name>
</gene>
<feature type="domain" description="Protein kinase" evidence="8">
    <location>
        <begin position="34"/>
        <end position="289"/>
    </location>
</feature>
<dbReference type="Gene3D" id="3.30.200.20">
    <property type="entry name" value="Phosphorylase Kinase, domain 1"/>
    <property type="match status" value="1"/>
</dbReference>
<dbReference type="CDD" id="cd14103">
    <property type="entry name" value="STKc_MLCK"/>
    <property type="match status" value="1"/>
</dbReference>
<dbReference type="GO" id="GO:0005634">
    <property type="term" value="C:nucleus"/>
    <property type="evidence" value="ECO:0007669"/>
    <property type="project" value="TreeGrafter"/>
</dbReference>
<dbReference type="InParanoid" id="A0A1W4WZZ1"/>
<dbReference type="RefSeq" id="XP_018325723.1">
    <property type="nucleotide sequence ID" value="XM_018470221.1"/>
</dbReference>
<keyword evidence="2" id="KW-0808">Transferase</keyword>
<evidence type="ECO:0000256" key="5">
    <source>
        <dbReference type="ARBA" id="ARBA00022840"/>
    </source>
</evidence>
<proteinExistence type="predicted"/>
<accession>A0A1W4WZZ1</accession>
<dbReference type="Pfam" id="PF00069">
    <property type="entry name" value="Pkinase"/>
    <property type="match status" value="1"/>
</dbReference>
<keyword evidence="4 10" id="KW-0418">Kinase</keyword>
<organism evidence="9 10">
    <name type="scientific">Agrilus planipennis</name>
    <name type="common">Emerald ash borer</name>
    <name type="synonym">Agrilus marcopoli</name>
    <dbReference type="NCBI Taxonomy" id="224129"/>
    <lineage>
        <taxon>Eukaryota</taxon>
        <taxon>Metazoa</taxon>
        <taxon>Ecdysozoa</taxon>
        <taxon>Arthropoda</taxon>
        <taxon>Hexapoda</taxon>
        <taxon>Insecta</taxon>
        <taxon>Pterygota</taxon>
        <taxon>Neoptera</taxon>
        <taxon>Endopterygota</taxon>
        <taxon>Coleoptera</taxon>
        <taxon>Polyphaga</taxon>
        <taxon>Elateriformia</taxon>
        <taxon>Buprestoidea</taxon>
        <taxon>Buprestidae</taxon>
        <taxon>Agrilinae</taxon>
        <taxon>Agrilus</taxon>
    </lineage>
</organism>
<protein>
    <submittedName>
        <fullName evidence="10">Myosin light chain kinase, smooth muscle isoform X1</fullName>
    </submittedName>
</protein>
<keyword evidence="5 6" id="KW-0067">ATP-binding</keyword>
<dbReference type="PROSITE" id="PS00108">
    <property type="entry name" value="PROTEIN_KINASE_ST"/>
    <property type="match status" value="1"/>
</dbReference>
<sequence length="635" mass="72334">MIKVDEEEPVGEVQLSFPYRDVQIKRGLDPKDFYDLEEEIGRGKFGTVYKCREKTSKLALAAKFVGCPKKEDRRNVEREVEIMRSLQHPRLLQIFDAFENGKTMCVILELIEGGELFERVIDENFILTEKACTVFMRQICEGIGYIHKQGILHLDMKPENILCLTQTGNRVKIIDFGLARKYDPSKKLQVLFGTPEFVAPEVVNFDDIGYGTDMWSVGVICYVLLSGLSPFMGATDVETMANVTIAKYDFDDDAFKDISENAKDFITKLLLKDIKSRMMSEDCLNHPWLKKKSPPKMPTNERKNITTTTKNNNTSMETTKENLKNFVERWNEHPNSPYVFEMTHQVIIPPISGLQQRSNSLHSLQVCSPSSCQSLTSSVASEDGFLDTSDSNSVEYLPDHLRRSSDSSFFVKGSDVAERANLADEIRKLTDKLFQLSSMPGITNGTNGTEEINIKEEEKNERNAIQKGRFTDKLFTESSTTHPSSGVPWRRQKFKINNLSRDVPLQPKYIASAKKIEAFYSNMNGSQQRSNTINLHEKCFEQYPLQNTNSVRCMTQKFEESNLECTANGTKDMLLKLLEQWDEGKTSHKPLLSRHGSIASEWLRRESVGQRTISSLNSFFQMRATTKTQNGHDGN</sequence>
<dbReference type="SMART" id="SM00220">
    <property type="entry name" value="S_TKc"/>
    <property type="match status" value="1"/>
</dbReference>
<dbReference type="GO" id="GO:0004674">
    <property type="term" value="F:protein serine/threonine kinase activity"/>
    <property type="evidence" value="ECO:0007669"/>
    <property type="project" value="UniProtKB-KW"/>
</dbReference>
<dbReference type="OrthoDB" id="10260894at2759"/>